<dbReference type="SMART" id="SM00409">
    <property type="entry name" value="IG"/>
    <property type="match status" value="3"/>
</dbReference>
<evidence type="ECO:0000256" key="5">
    <source>
        <dbReference type="ARBA" id="ARBA00022989"/>
    </source>
</evidence>
<name>A0A8C4DJB1_DICLA</name>
<dbReference type="InterPro" id="IPR007110">
    <property type="entry name" value="Ig-like_dom"/>
</dbReference>
<evidence type="ECO:0000313" key="10">
    <source>
        <dbReference type="Proteomes" id="UP000694389"/>
    </source>
</evidence>
<organism evidence="9 10">
    <name type="scientific">Dicentrarchus labrax</name>
    <name type="common">European seabass</name>
    <name type="synonym">Morone labrax</name>
    <dbReference type="NCBI Taxonomy" id="13489"/>
    <lineage>
        <taxon>Eukaryota</taxon>
        <taxon>Metazoa</taxon>
        <taxon>Chordata</taxon>
        <taxon>Craniata</taxon>
        <taxon>Vertebrata</taxon>
        <taxon>Euteleostomi</taxon>
        <taxon>Actinopterygii</taxon>
        <taxon>Neopterygii</taxon>
        <taxon>Teleostei</taxon>
        <taxon>Neoteleostei</taxon>
        <taxon>Acanthomorphata</taxon>
        <taxon>Eupercaria</taxon>
        <taxon>Moronidae</taxon>
        <taxon>Dicentrarchus</taxon>
    </lineage>
</organism>
<accession>A0A8C4DJB1</accession>
<dbReference type="InterPro" id="IPR003598">
    <property type="entry name" value="Ig_sub2"/>
</dbReference>
<comment type="similarity">
    <text evidence="7">Belongs to the immunoglobulin superfamily. SIGLEC (sialic acid binding Ig-like lectin) family.</text>
</comment>
<dbReference type="AlphaFoldDB" id="A0A8C4DJB1"/>
<evidence type="ECO:0000256" key="7">
    <source>
        <dbReference type="ARBA" id="ARBA00038361"/>
    </source>
</evidence>
<dbReference type="Pfam" id="PF13927">
    <property type="entry name" value="Ig_3"/>
    <property type="match status" value="1"/>
</dbReference>
<dbReference type="InterPro" id="IPR003599">
    <property type="entry name" value="Ig_sub"/>
</dbReference>
<dbReference type="Proteomes" id="UP000694389">
    <property type="component" value="Unassembled WGS sequence"/>
</dbReference>
<dbReference type="InterPro" id="IPR051036">
    <property type="entry name" value="SIGLEC"/>
</dbReference>
<keyword evidence="5" id="KW-1133">Transmembrane helix</keyword>
<dbReference type="InterPro" id="IPR036179">
    <property type="entry name" value="Ig-like_dom_sf"/>
</dbReference>
<evidence type="ECO:0000256" key="2">
    <source>
        <dbReference type="ARBA" id="ARBA00022692"/>
    </source>
</evidence>
<feature type="domain" description="Ig-like" evidence="8">
    <location>
        <begin position="218"/>
        <end position="316"/>
    </location>
</feature>
<protein>
    <recommendedName>
        <fullName evidence="8">Ig-like domain-containing protein</fullName>
    </recommendedName>
</protein>
<dbReference type="GO" id="GO:0005886">
    <property type="term" value="C:plasma membrane"/>
    <property type="evidence" value="ECO:0007669"/>
    <property type="project" value="TreeGrafter"/>
</dbReference>
<dbReference type="GO" id="GO:0007155">
    <property type="term" value="P:cell adhesion"/>
    <property type="evidence" value="ECO:0007669"/>
    <property type="project" value="UniProtKB-KW"/>
</dbReference>
<dbReference type="Ensembl" id="ENSDLAT00005002687.2">
    <property type="protein sequence ID" value="ENSDLAP00005002599.2"/>
    <property type="gene ID" value="ENSDLAG00005001147.2"/>
</dbReference>
<dbReference type="InterPro" id="IPR013783">
    <property type="entry name" value="Ig-like_fold"/>
</dbReference>
<evidence type="ECO:0000259" key="8">
    <source>
        <dbReference type="PROSITE" id="PS50835"/>
    </source>
</evidence>
<dbReference type="SUPFAM" id="SSF48726">
    <property type="entry name" value="Immunoglobulin"/>
    <property type="match status" value="3"/>
</dbReference>
<evidence type="ECO:0000256" key="3">
    <source>
        <dbReference type="ARBA" id="ARBA00022734"/>
    </source>
</evidence>
<dbReference type="GO" id="GO:0033691">
    <property type="term" value="F:sialic acid binding"/>
    <property type="evidence" value="ECO:0007669"/>
    <property type="project" value="TreeGrafter"/>
</dbReference>
<dbReference type="GeneTree" id="ENSGT01150000286924"/>
<sequence>MFPYFLFALSTGAPVEGKTHCLYEFCITLNEAEISTEAGLCAVIPCSFTPGPGFSPKNIVWYKCEPSKQKCVESDIIFHTKKNKNVQSGFKGRVSLLDPDVSLNNCSFIINDITESDSGSYQLRVNGNSVYSLNGTLSAICRPLPPLTEGQQTTLTCTAPGLCSGSLPKITWMWRGTGENDSHITRHSSTLTFNLSAEHHSTKVTCKVSFTNNITTEETVTLNVTYVKEVKITGNTSAKEGETLNLTCSVESFPPALITWTKLSDKNMQNGTKTCLQEESGMGTFTIHKVTTKDSGQYICTAKHLNNTLKETVDVAVICKYTCTRQQNSCSFLLSFNNVTKTMSLGQRTTFKSLPTSSWITSLYLEIYVGPSHCAFLVSFRRNVLSLL</sequence>
<reference evidence="9" key="1">
    <citation type="submission" date="2025-08" db="UniProtKB">
        <authorList>
            <consortium name="Ensembl"/>
        </authorList>
    </citation>
    <scope>IDENTIFICATION</scope>
</reference>
<proteinExistence type="inferred from homology"/>
<keyword evidence="2" id="KW-0812">Transmembrane</keyword>
<evidence type="ECO:0000256" key="6">
    <source>
        <dbReference type="ARBA" id="ARBA00023136"/>
    </source>
</evidence>
<keyword evidence="6" id="KW-0472">Membrane</keyword>
<evidence type="ECO:0000256" key="4">
    <source>
        <dbReference type="ARBA" id="ARBA00022889"/>
    </source>
</evidence>
<dbReference type="PANTHER" id="PTHR12035">
    <property type="entry name" value="SIALIC ACID BINDING IMMUNOGLOBULIN-LIKE LECTIN"/>
    <property type="match status" value="1"/>
</dbReference>
<keyword evidence="10" id="KW-1185">Reference proteome</keyword>
<dbReference type="SMART" id="SM00408">
    <property type="entry name" value="IGc2"/>
    <property type="match status" value="1"/>
</dbReference>
<dbReference type="GO" id="GO:0030246">
    <property type="term" value="F:carbohydrate binding"/>
    <property type="evidence" value="ECO:0007669"/>
    <property type="project" value="UniProtKB-KW"/>
</dbReference>
<feature type="domain" description="Ig-like" evidence="8">
    <location>
        <begin position="149"/>
        <end position="217"/>
    </location>
</feature>
<keyword evidence="4" id="KW-0130">Cell adhesion</keyword>
<dbReference type="Gene3D" id="2.60.40.10">
    <property type="entry name" value="Immunoglobulins"/>
    <property type="match status" value="3"/>
</dbReference>
<reference evidence="9" key="2">
    <citation type="submission" date="2025-09" db="UniProtKB">
        <authorList>
            <consortium name="Ensembl"/>
        </authorList>
    </citation>
    <scope>IDENTIFICATION</scope>
</reference>
<dbReference type="PANTHER" id="PTHR12035:SF128">
    <property type="entry name" value="BRANCHED CHAIN KETO ACID DEHYDROGENASE E1 SUBUNIT BETA,-LIKE-RELATED"/>
    <property type="match status" value="1"/>
</dbReference>
<dbReference type="InterPro" id="IPR013106">
    <property type="entry name" value="Ig_V-set"/>
</dbReference>
<keyword evidence="3" id="KW-0430">Lectin</keyword>
<dbReference type="Pfam" id="PF07686">
    <property type="entry name" value="V-set"/>
    <property type="match status" value="1"/>
</dbReference>
<evidence type="ECO:0000256" key="1">
    <source>
        <dbReference type="ARBA" id="ARBA00004479"/>
    </source>
</evidence>
<evidence type="ECO:0000313" key="9">
    <source>
        <dbReference type="Ensembl" id="ENSDLAP00005002599.2"/>
    </source>
</evidence>
<dbReference type="PROSITE" id="PS50835">
    <property type="entry name" value="IG_LIKE"/>
    <property type="match status" value="2"/>
</dbReference>
<comment type="subcellular location">
    <subcellularLocation>
        <location evidence="1">Membrane</location>
        <topology evidence="1">Single-pass type I membrane protein</topology>
    </subcellularLocation>
</comment>